<dbReference type="EC" id="3.2.1.17" evidence="4"/>
<keyword evidence="6" id="KW-1185">Reference proteome</keyword>
<comment type="similarity">
    <text evidence="4">Belongs to the glycosyl hydrolase 24 family.</text>
</comment>
<sequence>MPDALATAVTNTDPGSNVTAYTQRLGKPWKMSEEGVKFLEGWEAYSATIYDTDGSKAGNVTVGYGHLVHLGKISGVASEKPFQKGISEAQAEALLRQDVGWAERTINDAIKVPLFQFEYDALVCFMYNLQHHGDGLLDFVNTGQYNKVGDKMRNCATSKGRPVKGLLRRRHREAEMFEAGVYDSSH</sequence>
<dbReference type="SUPFAM" id="SSF53955">
    <property type="entry name" value="Lysozyme-like"/>
    <property type="match status" value="1"/>
</dbReference>
<dbReference type="PANTHER" id="PTHR38107">
    <property type="match status" value="1"/>
</dbReference>
<keyword evidence="1 4" id="KW-0929">Antimicrobial</keyword>
<comment type="caution">
    <text evidence="5">The sequence shown here is derived from an EMBL/GenBank/DDBJ whole genome shotgun (WGS) entry which is preliminary data.</text>
</comment>
<name>A0ABN7I9S8_9BURK</name>
<keyword evidence="4" id="KW-0326">Glycosidase</keyword>
<keyword evidence="2 4" id="KW-0081">Bacteriolytic enzyme</keyword>
<accession>A0ABN7I9S8</accession>
<protein>
    <recommendedName>
        <fullName evidence="4">Lysozyme</fullName>
        <ecNumber evidence="4">3.2.1.17</ecNumber>
    </recommendedName>
</protein>
<gene>
    <name evidence="5" type="ORF">LMG27952_05924</name>
</gene>
<evidence type="ECO:0000313" key="6">
    <source>
        <dbReference type="Proteomes" id="UP000656319"/>
    </source>
</evidence>
<evidence type="ECO:0000256" key="1">
    <source>
        <dbReference type="ARBA" id="ARBA00022529"/>
    </source>
</evidence>
<dbReference type="EMBL" id="CAJHCQ010000019">
    <property type="protein sequence ID" value="CAD6555805.1"/>
    <property type="molecule type" value="Genomic_DNA"/>
</dbReference>
<proteinExistence type="inferred from homology"/>
<dbReference type="CDD" id="cd00737">
    <property type="entry name" value="lyz_endolysin_autolysin"/>
    <property type="match status" value="1"/>
</dbReference>
<dbReference type="InterPro" id="IPR051018">
    <property type="entry name" value="Bacteriophage_GH24"/>
</dbReference>
<evidence type="ECO:0000256" key="4">
    <source>
        <dbReference type="RuleBase" id="RU003788"/>
    </source>
</evidence>
<dbReference type="Proteomes" id="UP000656319">
    <property type="component" value="Unassembled WGS sequence"/>
</dbReference>
<dbReference type="Pfam" id="PF00959">
    <property type="entry name" value="Phage_lysozyme"/>
    <property type="match status" value="1"/>
</dbReference>
<evidence type="ECO:0000256" key="2">
    <source>
        <dbReference type="ARBA" id="ARBA00022638"/>
    </source>
</evidence>
<evidence type="ECO:0000256" key="3">
    <source>
        <dbReference type="ARBA" id="ARBA00023200"/>
    </source>
</evidence>
<keyword evidence="4" id="KW-0378">Hydrolase</keyword>
<comment type="catalytic activity">
    <reaction evidence="4">
        <text>Hydrolysis of (1-&gt;4)-beta-linkages between N-acetylmuramic acid and N-acetyl-D-glucosamine residues in a peptidoglycan and between N-acetyl-D-glucosamine residues in chitodextrins.</text>
        <dbReference type="EC" id="3.2.1.17"/>
    </reaction>
</comment>
<dbReference type="InterPro" id="IPR033907">
    <property type="entry name" value="Endolysin_autolysin"/>
</dbReference>
<dbReference type="InterPro" id="IPR023347">
    <property type="entry name" value="Lysozyme_dom_sf"/>
</dbReference>
<reference evidence="5 6" key="1">
    <citation type="submission" date="2020-10" db="EMBL/GenBank/DDBJ databases">
        <authorList>
            <person name="Peeters C."/>
        </authorList>
    </citation>
    <scope>NUCLEOTIDE SEQUENCE [LARGE SCALE GENOMIC DNA]</scope>
    <source>
        <strain evidence="5 6">LMG 27952</strain>
    </source>
</reference>
<dbReference type="Gene3D" id="1.10.530.40">
    <property type="match status" value="1"/>
</dbReference>
<dbReference type="InterPro" id="IPR002196">
    <property type="entry name" value="Glyco_hydro_24"/>
</dbReference>
<dbReference type="InterPro" id="IPR023346">
    <property type="entry name" value="Lysozyme-like_dom_sf"/>
</dbReference>
<evidence type="ECO:0000313" key="5">
    <source>
        <dbReference type="EMBL" id="CAD6555805.1"/>
    </source>
</evidence>
<dbReference type="RefSeq" id="WP_201699452.1">
    <property type="nucleotide sequence ID" value="NZ_CAJHCQ010000019.1"/>
</dbReference>
<dbReference type="PANTHER" id="PTHR38107:SF3">
    <property type="entry name" value="LYSOZYME RRRD-RELATED"/>
    <property type="match status" value="1"/>
</dbReference>
<keyword evidence="3" id="KW-1035">Host cytoplasm</keyword>
<organism evidence="5 6">
    <name type="scientific">Paraburkholderia hiiakae</name>
    <dbReference type="NCBI Taxonomy" id="1081782"/>
    <lineage>
        <taxon>Bacteria</taxon>
        <taxon>Pseudomonadati</taxon>
        <taxon>Pseudomonadota</taxon>
        <taxon>Betaproteobacteria</taxon>
        <taxon>Burkholderiales</taxon>
        <taxon>Burkholderiaceae</taxon>
        <taxon>Paraburkholderia</taxon>
    </lineage>
</organism>